<keyword evidence="2" id="KW-0812">Transmembrane</keyword>
<feature type="compositionally biased region" description="Pro residues" evidence="1">
    <location>
        <begin position="64"/>
        <end position="80"/>
    </location>
</feature>
<proteinExistence type="predicted"/>
<evidence type="ECO:0000256" key="2">
    <source>
        <dbReference type="SAM" id="Phobius"/>
    </source>
</evidence>
<accession>A0A7W3LY95</accession>
<feature type="transmembrane region" description="Helical" evidence="2">
    <location>
        <begin position="108"/>
        <end position="130"/>
    </location>
</feature>
<reference evidence="3 4" key="1">
    <citation type="submission" date="2020-08" db="EMBL/GenBank/DDBJ databases">
        <title>Genomic Encyclopedia of Type Strains, Phase IV (KMG-IV): sequencing the most valuable type-strain genomes for metagenomic binning, comparative biology and taxonomic classification.</title>
        <authorList>
            <person name="Goeker M."/>
        </authorList>
    </citation>
    <scope>NUCLEOTIDE SEQUENCE [LARGE SCALE GENOMIC DNA]</scope>
    <source>
        <strain evidence="3 4">DSM 44197</strain>
    </source>
</reference>
<sequence>MADSSPQVQEPEDLSVPRAVPRVGEEIPGPSYGGAPPWWLQQDEDSAAPSRVSGPMPTVVDLAPEPPPAAGQPPPHPGPAPRAVVDAVLAPAVAPAAAPAGRRGRSKIVVGLAAGAVLALAVAAGGYAALTRFSGPPEYEIVTPASVAGMRKDTREPAAGAAYPFVSAGVENGAVAGPRAVALYLDGARNVLFMGGTGAVGDPAAFLRRARPSTTIRTGPVAPARNGGQAACGTFAVLADVHAYCAWATETSYGVVASNTPSALARPTELRDLMRRLRPEVERPR</sequence>
<dbReference type="AlphaFoldDB" id="A0A7W3LY95"/>
<organism evidence="3 4">
    <name type="scientific">Actinomadura namibiensis</name>
    <dbReference type="NCBI Taxonomy" id="182080"/>
    <lineage>
        <taxon>Bacteria</taxon>
        <taxon>Bacillati</taxon>
        <taxon>Actinomycetota</taxon>
        <taxon>Actinomycetes</taxon>
        <taxon>Streptosporangiales</taxon>
        <taxon>Thermomonosporaceae</taxon>
        <taxon>Actinomadura</taxon>
    </lineage>
</organism>
<dbReference type="EMBL" id="JACJIA010000016">
    <property type="protein sequence ID" value="MBA8956498.1"/>
    <property type="molecule type" value="Genomic_DNA"/>
</dbReference>
<dbReference type="RefSeq" id="WP_182848414.1">
    <property type="nucleotide sequence ID" value="NZ_BAAALP010000050.1"/>
</dbReference>
<keyword evidence="4" id="KW-1185">Reference proteome</keyword>
<evidence type="ECO:0000313" key="4">
    <source>
        <dbReference type="Proteomes" id="UP000572680"/>
    </source>
</evidence>
<keyword evidence="2" id="KW-0472">Membrane</keyword>
<name>A0A7W3LY95_ACTNM</name>
<dbReference type="Proteomes" id="UP000572680">
    <property type="component" value="Unassembled WGS sequence"/>
</dbReference>
<gene>
    <name evidence="3" type="ORF">HNR61_008181</name>
</gene>
<protein>
    <submittedName>
        <fullName evidence="3">Uncharacterized protein</fullName>
    </submittedName>
</protein>
<evidence type="ECO:0000256" key="1">
    <source>
        <dbReference type="SAM" id="MobiDB-lite"/>
    </source>
</evidence>
<keyword evidence="2" id="KW-1133">Transmembrane helix</keyword>
<comment type="caution">
    <text evidence="3">The sequence shown here is derived from an EMBL/GenBank/DDBJ whole genome shotgun (WGS) entry which is preliminary data.</text>
</comment>
<evidence type="ECO:0000313" key="3">
    <source>
        <dbReference type="EMBL" id="MBA8956498.1"/>
    </source>
</evidence>
<feature type="region of interest" description="Disordered" evidence="1">
    <location>
        <begin position="1"/>
        <end position="82"/>
    </location>
</feature>